<sequence length="246" mass="27802">MKVYIFISLLVVTIRMYSQDCNCNSFANDVIMGTNVGEGKLTTNSADNELFNFFHPRWRGGWKWTTNSSQGTTNIMQLKSLYDKGTSIDLSLGSGTGSISLTSNIVDNGVFDFYIPRWRGGWKWTTASSNGKVTAMQLHNKNNGGDIELRLDGNLITKEVEVKLNVWADYVFNTSYNLLPLKKVEEYINSNGHLPNIPSEEDVLKNGILLGEMNTKLLEKIEELTLYLIDQQKQIDDLKKEIKTSK</sequence>
<gene>
    <name evidence="1" type="ORF">BD809_1017</name>
</gene>
<comment type="caution">
    <text evidence="1">The sequence shown here is derived from an EMBL/GenBank/DDBJ whole genome shotgun (WGS) entry which is preliminary data.</text>
</comment>
<organism evidence="1 2">
    <name type="scientific">Aquimarina intermedia</name>
    <dbReference type="NCBI Taxonomy" id="350814"/>
    <lineage>
        <taxon>Bacteria</taxon>
        <taxon>Pseudomonadati</taxon>
        <taxon>Bacteroidota</taxon>
        <taxon>Flavobacteriia</taxon>
        <taxon>Flavobacteriales</taxon>
        <taxon>Flavobacteriaceae</taxon>
        <taxon>Aquimarina</taxon>
    </lineage>
</organism>
<dbReference type="OrthoDB" id="9808753at2"/>
<evidence type="ECO:0000313" key="2">
    <source>
        <dbReference type="Proteomes" id="UP000324376"/>
    </source>
</evidence>
<dbReference type="AlphaFoldDB" id="A0A5S5CED0"/>
<dbReference type="RefSeq" id="WP_148780907.1">
    <property type="nucleotide sequence ID" value="NZ_VNHU01000001.1"/>
</dbReference>
<accession>A0A5S5CED0</accession>
<proteinExistence type="predicted"/>
<evidence type="ECO:0000313" key="1">
    <source>
        <dbReference type="EMBL" id="TYP76862.1"/>
    </source>
</evidence>
<reference evidence="1 2" key="1">
    <citation type="submission" date="2019-07" db="EMBL/GenBank/DDBJ databases">
        <title>Genomic Encyclopedia of Archaeal and Bacterial Type Strains, Phase II (KMG-II): from individual species to whole genera.</title>
        <authorList>
            <person name="Goeker M."/>
        </authorList>
    </citation>
    <scope>NUCLEOTIDE SEQUENCE [LARGE SCALE GENOMIC DNA]</scope>
    <source>
        <strain evidence="1 2">DSM 17527</strain>
    </source>
</reference>
<protein>
    <submittedName>
        <fullName evidence="1">Uncharacterized protein</fullName>
    </submittedName>
</protein>
<dbReference type="Proteomes" id="UP000324376">
    <property type="component" value="Unassembled WGS sequence"/>
</dbReference>
<dbReference type="EMBL" id="VNHU01000001">
    <property type="protein sequence ID" value="TYP76862.1"/>
    <property type="molecule type" value="Genomic_DNA"/>
</dbReference>
<keyword evidence="2" id="KW-1185">Reference proteome</keyword>
<name>A0A5S5CED0_9FLAO</name>